<evidence type="ECO:0000313" key="2">
    <source>
        <dbReference type="EMBL" id="EMF17290.1"/>
    </source>
</evidence>
<keyword evidence="1" id="KW-0732">Signal</keyword>
<reference evidence="2 3" key="1">
    <citation type="journal article" date="2012" name="PLoS Pathog.">
        <title>Diverse lifestyles and strategies of plant pathogenesis encoded in the genomes of eighteen Dothideomycetes fungi.</title>
        <authorList>
            <person name="Ohm R.A."/>
            <person name="Feau N."/>
            <person name="Henrissat B."/>
            <person name="Schoch C.L."/>
            <person name="Horwitz B.A."/>
            <person name="Barry K.W."/>
            <person name="Condon B.J."/>
            <person name="Copeland A.C."/>
            <person name="Dhillon B."/>
            <person name="Glaser F."/>
            <person name="Hesse C.N."/>
            <person name="Kosti I."/>
            <person name="LaButti K."/>
            <person name="Lindquist E.A."/>
            <person name="Lucas S."/>
            <person name="Salamov A.A."/>
            <person name="Bradshaw R.E."/>
            <person name="Ciuffetti L."/>
            <person name="Hamelin R.C."/>
            <person name="Kema G.H.J."/>
            <person name="Lawrence C."/>
            <person name="Scott J.A."/>
            <person name="Spatafora J.W."/>
            <person name="Turgeon B.G."/>
            <person name="de Wit P.J.G.M."/>
            <person name="Zhong S."/>
            <person name="Goodwin S.B."/>
            <person name="Grigoriev I.V."/>
        </authorList>
    </citation>
    <scope>NUCLEOTIDE SEQUENCE [LARGE SCALE GENOMIC DNA]</scope>
    <source>
        <strain evidence="2 3">SO2202</strain>
    </source>
</reference>
<dbReference type="Proteomes" id="UP000016931">
    <property type="component" value="Unassembled WGS sequence"/>
</dbReference>
<dbReference type="AlphaFoldDB" id="N1QJC0"/>
<organism evidence="2 3">
    <name type="scientific">Sphaerulina musiva (strain SO2202)</name>
    <name type="common">Poplar stem canker fungus</name>
    <name type="synonym">Septoria musiva</name>
    <dbReference type="NCBI Taxonomy" id="692275"/>
    <lineage>
        <taxon>Eukaryota</taxon>
        <taxon>Fungi</taxon>
        <taxon>Dikarya</taxon>
        <taxon>Ascomycota</taxon>
        <taxon>Pezizomycotina</taxon>
        <taxon>Dothideomycetes</taxon>
        <taxon>Dothideomycetidae</taxon>
        <taxon>Mycosphaerellales</taxon>
        <taxon>Mycosphaerellaceae</taxon>
        <taxon>Sphaerulina</taxon>
    </lineage>
</organism>
<dbReference type="HOGENOM" id="CLU_792328_0_0_1"/>
<proteinExistence type="predicted"/>
<dbReference type="eggNOG" id="ENOG502TB37">
    <property type="taxonomic scope" value="Eukaryota"/>
</dbReference>
<evidence type="ECO:0008006" key="4">
    <source>
        <dbReference type="Google" id="ProtNLM"/>
    </source>
</evidence>
<evidence type="ECO:0000313" key="3">
    <source>
        <dbReference type="Proteomes" id="UP000016931"/>
    </source>
</evidence>
<dbReference type="OMA" id="LTPLCMR"/>
<dbReference type="STRING" id="692275.N1QJC0"/>
<sequence length="287" mass="30516">MASRRSIIAALVASSGLVAAQNATAFSGPGPYPEGQSFLDDAQVTTEKTVSFDLFYPNEGNAPRWQLITRLEQAAPPDSAIPDASVLNTVYDFGYPNGGNLSEAVAASSGQLNQNNFCVTILESLLPSKEANRYNADTESNASDGSCRYALRDQCLNAINDRVAKTQPADNGCRLSNLNVTDIVQCEWIFNEETKLSTYNLLAPELAGNLTGGFAHITSDPFDAGNTTFLDIAETRVHMVVIDSGSTFTPLCVKIDAERDQVGSASIARVSMGLVAAAIGTVVYAMV</sequence>
<protein>
    <recommendedName>
        <fullName evidence="4">Peptidase A1 domain-containing protein</fullName>
    </recommendedName>
</protein>
<dbReference type="EMBL" id="KB456260">
    <property type="protein sequence ID" value="EMF17290.1"/>
    <property type="molecule type" value="Genomic_DNA"/>
</dbReference>
<feature type="chain" id="PRO_5004110913" description="Peptidase A1 domain-containing protein" evidence="1">
    <location>
        <begin position="21"/>
        <end position="287"/>
    </location>
</feature>
<dbReference type="OrthoDB" id="3629846at2759"/>
<gene>
    <name evidence="2" type="ORF">SEPMUDRAFT_146357</name>
</gene>
<name>N1QJC0_SPHMS</name>
<accession>N1QJC0</accession>
<dbReference type="RefSeq" id="XP_016765411.1">
    <property type="nucleotide sequence ID" value="XM_016903597.1"/>
</dbReference>
<evidence type="ECO:0000256" key="1">
    <source>
        <dbReference type="SAM" id="SignalP"/>
    </source>
</evidence>
<dbReference type="GeneID" id="27900734"/>
<feature type="signal peptide" evidence="1">
    <location>
        <begin position="1"/>
        <end position="20"/>
    </location>
</feature>
<keyword evidence="3" id="KW-1185">Reference proteome</keyword>